<protein>
    <recommendedName>
        <fullName evidence="3">Secreted protein</fullName>
    </recommendedName>
</protein>
<organism evidence="2">
    <name type="scientific">Cacopsylla melanoneura</name>
    <dbReference type="NCBI Taxonomy" id="428564"/>
    <lineage>
        <taxon>Eukaryota</taxon>
        <taxon>Metazoa</taxon>
        <taxon>Ecdysozoa</taxon>
        <taxon>Arthropoda</taxon>
        <taxon>Hexapoda</taxon>
        <taxon>Insecta</taxon>
        <taxon>Pterygota</taxon>
        <taxon>Neoptera</taxon>
        <taxon>Paraneoptera</taxon>
        <taxon>Hemiptera</taxon>
        <taxon>Sternorrhyncha</taxon>
        <taxon>Psylloidea</taxon>
        <taxon>Psyllidae</taxon>
        <taxon>Psyllinae</taxon>
        <taxon>Cacopsylla</taxon>
    </lineage>
</organism>
<feature type="chain" id="PRO_5034608662" description="Secreted protein" evidence="1">
    <location>
        <begin position="23"/>
        <end position="179"/>
    </location>
</feature>
<evidence type="ECO:0000256" key="1">
    <source>
        <dbReference type="SAM" id="SignalP"/>
    </source>
</evidence>
<dbReference type="EMBL" id="HBUF01011417">
    <property type="protein sequence ID" value="CAG6608370.1"/>
    <property type="molecule type" value="Transcribed_RNA"/>
</dbReference>
<dbReference type="PROSITE" id="PS51257">
    <property type="entry name" value="PROKAR_LIPOPROTEIN"/>
    <property type="match status" value="1"/>
</dbReference>
<accession>A0A8D8LEX3</accession>
<reference evidence="2" key="1">
    <citation type="submission" date="2021-05" db="EMBL/GenBank/DDBJ databases">
        <authorList>
            <person name="Alioto T."/>
            <person name="Alioto T."/>
            <person name="Gomez Garrido J."/>
        </authorList>
    </citation>
    <scope>NUCLEOTIDE SEQUENCE</scope>
</reference>
<keyword evidence="1" id="KW-0732">Signal</keyword>
<name>A0A8D8LEX3_9HEMI</name>
<feature type="signal peptide" evidence="1">
    <location>
        <begin position="1"/>
        <end position="22"/>
    </location>
</feature>
<evidence type="ECO:0000313" key="2">
    <source>
        <dbReference type="EMBL" id="CAG6608370.1"/>
    </source>
</evidence>
<sequence>MNGVWFRLDEVILLFFYSSSSSSSSTSCFFSSSATFLTAAAVSLLSPPCFLSSSCLSSAAAATITVRVSVSLSVLSCCSPVGPVSSSLSLSDLSPSRSRVNFVVTEKLPSTGAGACLGGGERLNLLLGWGRGERLRDRRGGGSLRRGEGGENERRFLNLYGPRSAGLLLLSLAGGGGLP</sequence>
<proteinExistence type="predicted"/>
<dbReference type="AlphaFoldDB" id="A0A8D8LEX3"/>
<evidence type="ECO:0008006" key="3">
    <source>
        <dbReference type="Google" id="ProtNLM"/>
    </source>
</evidence>